<accession>A0A6J5KT52</accession>
<reference evidence="1" key="1">
    <citation type="submission" date="2020-04" db="EMBL/GenBank/DDBJ databases">
        <authorList>
            <person name="Chiriac C."/>
            <person name="Salcher M."/>
            <person name="Ghai R."/>
            <person name="Kavagutti S V."/>
        </authorList>
    </citation>
    <scope>NUCLEOTIDE SEQUENCE</scope>
</reference>
<evidence type="ECO:0000313" key="1">
    <source>
        <dbReference type="EMBL" id="CAB4124057.1"/>
    </source>
</evidence>
<sequence length="102" mass="12014">MGRNNADFRHPLYEGGERPMYRWMHQGEYDEAQSAGEFKARRNVSPQPQDTYSEKDHVLVKFTSPTGRWRKKDLEGRQANFYMNNEPIPFEHGQIVDKGRKA</sequence>
<organism evidence="1">
    <name type="scientific">uncultured Caudovirales phage</name>
    <dbReference type="NCBI Taxonomy" id="2100421"/>
    <lineage>
        <taxon>Viruses</taxon>
        <taxon>Duplodnaviria</taxon>
        <taxon>Heunggongvirae</taxon>
        <taxon>Uroviricota</taxon>
        <taxon>Caudoviricetes</taxon>
        <taxon>Peduoviridae</taxon>
        <taxon>Maltschvirus</taxon>
        <taxon>Maltschvirus maltsch</taxon>
    </lineage>
</organism>
<proteinExistence type="predicted"/>
<gene>
    <name evidence="1" type="ORF">UFOVP45_128</name>
</gene>
<name>A0A6J5KT52_9CAUD</name>
<dbReference type="EMBL" id="LR796175">
    <property type="protein sequence ID" value="CAB4124057.1"/>
    <property type="molecule type" value="Genomic_DNA"/>
</dbReference>
<protein>
    <submittedName>
        <fullName evidence="1">Uncharacterized protein</fullName>
    </submittedName>
</protein>